<dbReference type="AlphaFoldDB" id="A0AAP2CS19"/>
<proteinExistence type="predicted"/>
<accession>A0AAP2CS19</accession>
<comment type="caution">
    <text evidence="2">The sequence shown here is derived from an EMBL/GenBank/DDBJ whole genome shotgun (WGS) entry which is preliminary data.</text>
</comment>
<feature type="region of interest" description="Disordered" evidence="1">
    <location>
        <begin position="62"/>
        <end position="82"/>
    </location>
</feature>
<evidence type="ECO:0000313" key="2">
    <source>
        <dbReference type="EMBL" id="MBT0957486.1"/>
    </source>
</evidence>
<protein>
    <submittedName>
        <fullName evidence="2">Uncharacterized protein</fullName>
    </submittedName>
</protein>
<evidence type="ECO:0000313" key="3">
    <source>
        <dbReference type="Proteomes" id="UP001315686"/>
    </source>
</evidence>
<name>A0AAP2CS19_9RHOB</name>
<sequence length="82" mass="8886">MIDAHENDPIAAEILFAQIRRAKRSNSSKVVGVGFGLLRSAKAKRCSALDFVSRIRAEGARAKRKRPSLSAAKGYRPGYGGK</sequence>
<organism evidence="2 3">
    <name type="scientific">Harenicola maris</name>
    <dbReference type="NCBI Taxonomy" id="2841044"/>
    <lineage>
        <taxon>Bacteria</taxon>
        <taxon>Pseudomonadati</taxon>
        <taxon>Pseudomonadota</taxon>
        <taxon>Alphaproteobacteria</taxon>
        <taxon>Rhodobacterales</taxon>
        <taxon>Paracoccaceae</taxon>
        <taxon>Harenicola</taxon>
    </lineage>
</organism>
<dbReference type="RefSeq" id="WP_327793717.1">
    <property type="nucleotide sequence ID" value="NZ_JADQAZ010000002.1"/>
</dbReference>
<evidence type="ECO:0000256" key="1">
    <source>
        <dbReference type="SAM" id="MobiDB-lite"/>
    </source>
</evidence>
<reference evidence="2 3" key="1">
    <citation type="journal article" date="2021" name="Arch. Microbiol.">
        <title>Harenicola maris gen. nov., sp. nov. isolated from the Sea of Japan shallow sediments.</title>
        <authorList>
            <person name="Romanenko L.A."/>
            <person name="Kurilenko V.V."/>
            <person name="Chernysheva N.Y."/>
            <person name="Tekutyeva L.A."/>
            <person name="Velansky P.V."/>
            <person name="Svetashev V.I."/>
            <person name="Isaeva M.P."/>
        </authorList>
    </citation>
    <scope>NUCLEOTIDE SEQUENCE [LARGE SCALE GENOMIC DNA]</scope>
    <source>
        <strain evidence="2 3">KMM 3653</strain>
    </source>
</reference>
<dbReference type="EMBL" id="JADQAZ010000002">
    <property type="protein sequence ID" value="MBT0957486.1"/>
    <property type="molecule type" value="Genomic_DNA"/>
</dbReference>
<gene>
    <name evidence="2" type="ORF">IV417_08810</name>
</gene>
<dbReference type="Proteomes" id="UP001315686">
    <property type="component" value="Unassembled WGS sequence"/>
</dbReference>
<keyword evidence="3" id="KW-1185">Reference proteome</keyword>